<keyword evidence="2" id="KW-0863">Zinc-finger</keyword>
<accession>A0ABR1DG45</accession>
<dbReference type="InterPro" id="IPR035896">
    <property type="entry name" value="AN1-like_Znf"/>
</dbReference>
<feature type="domain" description="Ubiquitin-like" evidence="5">
    <location>
        <begin position="18"/>
        <end position="69"/>
    </location>
</feature>
<feature type="region of interest" description="Disordered" evidence="4">
    <location>
        <begin position="185"/>
        <end position="222"/>
    </location>
</feature>
<dbReference type="InterPro" id="IPR050652">
    <property type="entry name" value="AN1_A20_ZnFinger"/>
</dbReference>
<sequence length="367" mass="42048">MLLWSFQAKVLVPALCRVSELKSIISDATDVPPDKQLLLYKDTELKNDNAGIRNYGIVKDCSITMNIKMSTVFDEIIPINIDNLLPTSHKITDSFGEEPRRLGGEESRKVIFEVVTIIVALLFQVMLKRSEDVVVARGQVWALRRPAFRGRVEKPMEYTTTWSPSKQMEHELTRNKMKRLLRNRKKKHRTILSDSNHISSPDSASDSPSANSPSTSVGSPVASAVYEQDPTITDKHLKLFFDPPESLEELELAQGQMTLPPSNMEELLRLKQERIKSARTTCYFCHRRLQLTEQQIQCLCQEIFCKKHRPPVAHNCSIDYKQTGRSKINKDFERRTDHDNPRTTPRSLCSCGEIVMRCFNEKTIESQ</sequence>
<dbReference type="SMART" id="SM00154">
    <property type="entry name" value="ZnF_AN1"/>
    <property type="match status" value="1"/>
</dbReference>
<dbReference type="SUPFAM" id="SSF54236">
    <property type="entry name" value="Ubiquitin-like"/>
    <property type="match status" value="1"/>
</dbReference>
<dbReference type="Gene3D" id="3.10.20.90">
    <property type="entry name" value="Phosphatidylinositol 3-kinase Catalytic Subunit, Chain A, domain 1"/>
    <property type="match status" value="1"/>
</dbReference>
<keyword evidence="3" id="KW-0862">Zinc</keyword>
<keyword evidence="7" id="KW-1185">Reference proteome</keyword>
<dbReference type="Proteomes" id="UP001303046">
    <property type="component" value="Unassembled WGS sequence"/>
</dbReference>
<evidence type="ECO:0000256" key="1">
    <source>
        <dbReference type="ARBA" id="ARBA00022723"/>
    </source>
</evidence>
<evidence type="ECO:0000313" key="6">
    <source>
        <dbReference type="EMBL" id="KAK6749148.1"/>
    </source>
</evidence>
<name>A0ABR1DG45_NECAM</name>
<reference evidence="6 7" key="1">
    <citation type="submission" date="2023-08" db="EMBL/GenBank/DDBJ databases">
        <title>A Necator americanus chromosomal reference genome.</title>
        <authorList>
            <person name="Ilik V."/>
            <person name="Petrzelkova K.J."/>
            <person name="Pardy F."/>
            <person name="Fuh T."/>
            <person name="Niatou-Singa F.S."/>
            <person name="Gouil Q."/>
            <person name="Baker L."/>
            <person name="Ritchie M.E."/>
            <person name="Jex A.R."/>
            <person name="Gazzola D."/>
            <person name="Li H."/>
            <person name="Toshio Fujiwara R."/>
            <person name="Zhan B."/>
            <person name="Aroian R.V."/>
            <person name="Pafco B."/>
            <person name="Schwarz E.M."/>
        </authorList>
    </citation>
    <scope>NUCLEOTIDE SEQUENCE [LARGE SCALE GENOMIC DNA]</scope>
    <source>
        <strain evidence="6 7">Aroian</strain>
        <tissue evidence="6">Whole animal</tissue>
    </source>
</reference>
<dbReference type="Gene3D" id="4.10.1110.10">
    <property type="entry name" value="AN1-like Zinc finger"/>
    <property type="match status" value="1"/>
</dbReference>
<dbReference type="PANTHER" id="PTHR10634">
    <property type="entry name" value="AN1-TYPE ZINC FINGER PROTEIN"/>
    <property type="match status" value="1"/>
</dbReference>
<dbReference type="Pfam" id="PF00240">
    <property type="entry name" value="ubiquitin"/>
    <property type="match status" value="1"/>
</dbReference>
<dbReference type="CDD" id="cd17039">
    <property type="entry name" value="Ubl_ubiquitin_like"/>
    <property type="match status" value="1"/>
</dbReference>
<evidence type="ECO:0000256" key="2">
    <source>
        <dbReference type="ARBA" id="ARBA00022771"/>
    </source>
</evidence>
<gene>
    <name evidence="6" type="primary">Necator_chrIV.g14930</name>
    <name evidence="6" type="ORF">RB195_001635</name>
</gene>
<protein>
    <recommendedName>
        <fullName evidence="5">Ubiquitin-like domain-containing protein</fullName>
    </recommendedName>
</protein>
<comment type="caution">
    <text evidence="6">The sequence shown here is derived from an EMBL/GenBank/DDBJ whole genome shotgun (WGS) entry which is preliminary data.</text>
</comment>
<dbReference type="InterPro" id="IPR000626">
    <property type="entry name" value="Ubiquitin-like_dom"/>
</dbReference>
<feature type="compositionally biased region" description="Low complexity" evidence="4">
    <location>
        <begin position="193"/>
        <end position="220"/>
    </location>
</feature>
<dbReference type="PROSITE" id="PS50053">
    <property type="entry name" value="UBIQUITIN_2"/>
    <property type="match status" value="1"/>
</dbReference>
<dbReference type="InterPro" id="IPR000058">
    <property type="entry name" value="Znf_AN1"/>
</dbReference>
<evidence type="ECO:0000259" key="5">
    <source>
        <dbReference type="PROSITE" id="PS50053"/>
    </source>
</evidence>
<keyword evidence="1" id="KW-0479">Metal-binding</keyword>
<evidence type="ECO:0000313" key="7">
    <source>
        <dbReference type="Proteomes" id="UP001303046"/>
    </source>
</evidence>
<dbReference type="PANTHER" id="PTHR10634:SF67">
    <property type="entry name" value="AN1-TYPE ZINC FINGER PROTEIN 3"/>
    <property type="match status" value="1"/>
</dbReference>
<evidence type="ECO:0000256" key="3">
    <source>
        <dbReference type="ARBA" id="ARBA00022833"/>
    </source>
</evidence>
<proteinExistence type="predicted"/>
<dbReference type="EMBL" id="JAVFWL010000004">
    <property type="protein sequence ID" value="KAK6749148.1"/>
    <property type="molecule type" value="Genomic_DNA"/>
</dbReference>
<dbReference type="SUPFAM" id="SSF118310">
    <property type="entry name" value="AN1-like Zinc finger"/>
    <property type="match status" value="1"/>
</dbReference>
<dbReference type="InterPro" id="IPR029071">
    <property type="entry name" value="Ubiquitin-like_domsf"/>
</dbReference>
<evidence type="ECO:0000256" key="4">
    <source>
        <dbReference type="SAM" id="MobiDB-lite"/>
    </source>
</evidence>
<organism evidence="6 7">
    <name type="scientific">Necator americanus</name>
    <name type="common">Human hookworm</name>
    <dbReference type="NCBI Taxonomy" id="51031"/>
    <lineage>
        <taxon>Eukaryota</taxon>
        <taxon>Metazoa</taxon>
        <taxon>Ecdysozoa</taxon>
        <taxon>Nematoda</taxon>
        <taxon>Chromadorea</taxon>
        <taxon>Rhabditida</taxon>
        <taxon>Rhabditina</taxon>
        <taxon>Rhabditomorpha</taxon>
        <taxon>Strongyloidea</taxon>
        <taxon>Ancylostomatidae</taxon>
        <taxon>Bunostominae</taxon>
        <taxon>Necator</taxon>
    </lineage>
</organism>